<reference evidence="2" key="1">
    <citation type="submission" date="2006-01" db="EMBL/GenBank/DDBJ databases">
        <authorList>
            <person name="Lindblad-Toh K."/>
            <person name="Mauceli E."/>
            <person name="Grabherr M."/>
            <person name="Chang J.L."/>
            <person name="Lander E.S."/>
        </authorList>
    </citation>
    <scope>NUCLEOTIDE SEQUENCE [LARGE SCALE GENOMIC DNA]</scope>
</reference>
<evidence type="ECO:0000256" key="1">
    <source>
        <dbReference type="SAM" id="MobiDB-lite"/>
    </source>
</evidence>
<feature type="region of interest" description="Disordered" evidence="1">
    <location>
        <begin position="58"/>
        <end position="175"/>
    </location>
</feature>
<evidence type="ECO:0000313" key="2">
    <source>
        <dbReference type="Ensembl" id="ENSGACP00000016945.1"/>
    </source>
</evidence>
<reference evidence="2" key="2">
    <citation type="submission" date="2024-04" db="UniProtKB">
        <authorList>
            <consortium name="Ensembl"/>
        </authorList>
    </citation>
    <scope>IDENTIFICATION</scope>
</reference>
<sequence>MDQITVVRIDDTHIAQEQFHNGGRGKAAAACYEMEFFRAPRGGEEAVGEEEVRRRTAAAFTSSSIQTPEEDGESYQFSMSVDPARSPARKPALKHPARRGRHCSFARQAVPEAEAEEEAEGPRGGGGGGEEAAAGGGAAGEQQVRAGARGGLHWEPGLGWAPAGVHAVPPARPLL</sequence>
<feature type="compositionally biased region" description="Basic residues" evidence="1">
    <location>
        <begin position="87"/>
        <end position="104"/>
    </location>
</feature>
<dbReference type="AlphaFoldDB" id="G3PH70"/>
<dbReference type="Ensembl" id="ENSGACT00000016979.1">
    <property type="protein sequence ID" value="ENSGACP00000016945.1"/>
    <property type="gene ID" value="ENSGACG00000012827.1"/>
</dbReference>
<name>G3PH70_GASAC</name>
<protein>
    <submittedName>
        <fullName evidence="2">Uncharacterized protein</fullName>
    </submittedName>
</protein>
<dbReference type="Bgee" id="ENSGACG00000012827">
    <property type="expression patterns" value="Expressed in muscle tissue and 6 other cell types or tissues"/>
</dbReference>
<feature type="compositionally biased region" description="Gly residues" evidence="1">
    <location>
        <begin position="122"/>
        <end position="139"/>
    </location>
</feature>
<dbReference type="InParanoid" id="G3PH70"/>
<proteinExistence type="predicted"/>
<accession>G3PH70</accession>
<organism evidence="2">
    <name type="scientific">Gasterosteus aculeatus</name>
    <name type="common">Three-spined stickleback</name>
    <dbReference type="NCBI Taxonomy" id="69293"/>
    <lineage>
        <taxon>Eukaryota</taxon>
        <taxon>Metazoa</taxon>
        <taxon>Chordata</taxon>
        <taxon>Craniata</taxon>
        <taxon>Vertebrata</taxon>
        <taxon>Euteleostomi</taxon>
        <taxon>Actinopterygii</taxon>
        <taxon>Neopterygii</taxon>
        <taxon>Teleostei</taxon>
        <taxon>Neoteleostei</taxon>
        <taxon>Acanthomorphata</taxon>
        <taxon>Eupercaria</taxon>
        <taxon>Perciformes</taxon>
        <taxon>Cottioidei</taxon>
        <taxon>Gasterosteales</taxon>
        <taxon>Gasterosteidae</taxon>
        <taxon>Gasterosteus</taxon>
    </lineage>
</organism>